<accession>A0A2J8B5C6</accession>
<protein>
    <submittedName>
        <fullName evidence="2">Maebl</fullName>
    </submittedName>
</protein>
<organism evidence="2 3">
    <name type="scientific">Mageeibacillus indolicus</name>
    <dbReference type="NCBI Taxonomy" id="884684"/>
    <lineage>
        <taxon>Bacteria</taxon>
        <taxon>Bacillati</taxon>
        <taxon>Bacillota</taxon>
        <taxon>Clostridia</taxon>
        <taxon>Eubacteriales</taxon>
        <taxon>Oscillospiraceae</taxon>
        <taxon>Mageeibacillus</taxon>
    </lineage>
</organism>
<reference evidence="3" key="1">
    <citation type="submission" date="2017-04" db="EMBL/GenBank/DDBJ databases">
        <authorList>
            <person name="Bumgarner R.E."/>
            <person name="Fredricks D.N."/>
            <person name="Srinivasan S."/>
        </authorList>
    </citation>
    <scope>NUCLEOTIDE SEQUENCE [LARGE SCALE GENOMIC DNA]</scope>
    <source>
        <strain evidence="3">KA00405</strain>
    </source>
</reference>
<dbReference type="RefSeq" id="WP_034574715.1">
    <property type="nucleotide sequence ID" value="NZ_NBZD01000001.1"/>
</dbReference>
<dbReference type="Pfam" id="PF12872">
    <property type="entry name" value="OST-HTH"/>
    <property type="match status" value="1"/>
</dbReference>
<dbReference type="Gene3D" id="3.30.420.610">
    <property type="entry name" value="LOTUS domain-like"/>
    <property type="match status" value="1"/>
</dbReference>
<dbReference type="InterPro" id="IPR021139">
    <property type="entry name" value="NYN"/>
</dbReference>
<dbReference type="CDD" id="cd10146">
    <property type="entry name" value="LabA_like_C"/>
    <property type="match status" value="1"/>
</dbReference>
<dbReference type="Proteomes" id="UP000236394">
    <property type="component" value="Unassembled WGS sequence"/>
</dbReference>
<dbReference type="Gene3D" id="3.40.50.1010">
    <property type="entry name" value="5'-nuclease"/>
    <property type="match status" value="1"/>
</dbReference>
<dbReference type="PANTHER" id="PTHR35811">
    <property type="entry name" value="SLR1870 PROTEIN"/>
    <property type="match status" value="1"/>
</dbReference>
<dbReference type="EMBL" id="NBZD01000001">
    <property type="protein sequence ID" value="PNH19975.1"/>
    <property type="molecule type" value="Genomic_DNA"/>
</dbReference>
<comment type="caution">
    <text evidence="2">The sequence shown here is derived from an EMBL/GenBank/DDBJ whole genome shotgun (WGS) entry which is preliminary data.</text>
</comment>
<evidence type="ECO:0000259" key="1">
    <source>
        <dbReference type="PROSITE" id="PS51644"/>
    </source>
</evidence>
<proteinExistence type="predicted"/>
<dbReference type="CDD" id="cd11297">
    <property type="entry name" value="PIN_LabA-like_N_1"/>
    <property type="match status" value="1"/>
</dbReference>
<feature type="domain" description="HTH OST-type" evidence="1">
    <location>
        <begin position="177"/>
        <end position="254"/>
    </location>
</feature>
<dbReference type="PROSITE" id="PS51644">
    <property type="entry name" value="HTH_OST"/>
    <property type="match status" value="1"/>
</dbReference>
<dbReference type="AlphaFoldDB" id="A0A2J8B5C6"/>
<evidence type="ECO:0000313" key="2">
    <source>
        <dbReference type="EMBL" id="PNH19975.1"/>
    </source>
</evidence>
<dbReference type="Pfam" id="PF01936">
    <property type="entry name" value="NYN"/>
    <property type="match status" value="1"/>
</dbReference>
<sequence length="257" mass="29100">MNNDDDIRLAVLIDADNISSHYVKALMEEVARYGIPTIKRIYGDWTRPNLSNWKNCLLDHAIAPIQQFGYTSGKNSTDSALIIDAMDILYAEKVDGFCLVSSDSDFTRLATRLREAGKVVYGFGEQKTPNPFIAACDRFVFLEIIHGVDKSLTRPAQPSSSNSCSQPINYQTHDYKIDQDLSNLVYSSINDVADEDGWAFLGDVGNMIIKKRPSFDPRAYGCNKLSALIRKFDRIEFDERPTNSPRIMHIYIRLKDN</sequence>
<dbReference type="InterPro" id="IPR041966">
    <property type="entry name" value="LOTUS-like"/>
</dbReference>
<dbReference type="PANTHER" id="PTHR35811:SF1">
    <property type="entry name" value="HTH OST-TYPE DOMAIN-CONTAINING PROTEIN"/>
    <property type="match status" value="1"/>
</dbReference>
<name>A0A2J8B5C6_9FIRM</name>
<dbReference type="InterPro" id="IPR025605">
    <property type="entry name" value="OST-HTH/LOTUS_dom"/>
</dbReference>
<evidence type="ECO:0000313" key="3">
    <source>
        <dbReference type="Proteomes" id="UP000236394"/>
    </source>
</evidence>
<gene>
    <name evidence="2" type="ORF">B7R76_03660</name>
</gene>
<dbReference type="GO" id="GO:0004540">
    <property type="term" value="F:RNA nuclease activity"/>
    <property type="evidence" value="ECO:0007669"/>
    <property type="project" value="InterPro"/>
</dbReference>